<dbReference type="AlphaFoldDB" id="A0A9N9NN87"/>
<keyword evidence="3" id="KW-1185">Reference proteome</keyword>
<evidence type="ECO:0000313" key="3">
    <source>
        <dbReference type="Proteomes" id="UP000789405"/>
    </source>
</evidence>
<dbReference type="OrthoDB" id="2443832at2759"/>
<name>A0A9N9NN87_9GLOM</name>
<reference evidence="2" key="1">
    <citation type="submission" date="2021-06" db="EMBL/GenBank/DDBJ databases">
        <authorList>
            <person name="Kallberg Y."/>
            <person name="Tangrot J."/>
            <person name="Rosling A."/>
        </authorList>
    </citation>
    <scope>NUCLEOTIDE SEQUENCE</scope>
    <source>
        <strain evidence="2">MA453B</strain>
    </source>
</reference>
<proteinExistence type="predicted"/>
<feature type="chain" id="PRO_5040322527" evidence="1">
    <location>
        <begin position="21"/>
        <end position="708"/>
    </location>
</feature>
<comment type="caution">
    <text evidence="2">The sequence shown here is derived from an EMBL/GenBank/DDBJ whole genome shotgun (WGS) entry which is preliminary data.</text>
</comment>
<feature type="signal peptide" evidence="1">
    <location>
        <begin position="1"/>
        <end position="20"/>
    </location>
</feature>
<dbReference type="EMBL" id="CAJVPY010013990">
    <property type="protein sequence ID" value="CAG8743961.1"/>
    <property type="molecule type" value="Genomic_DNA"/>
</dbReference>
<sequence>METKVINFFLSFFYVSLAHAWCSSHLAYRACNRTYATDLFHINEQNGVFYTYSPYIQDITYIHKGIRNFSTHIYLFTMDGCTNDCNIIFKLEIGQNFSRTSPAEHICPSFNSSLPPTFNVTPVPTYFGNSPDPYNPAPPGLTLNHCKYGIHIDNQQTFNPVNDPFGCLDALTSSPPGTHLNLIQIGNDVDHFFNMSNNLSKYSPSTIVLANSVNNYAKIINSISLGIKDGNDQVVNNLDSIKDNMAPKEKGPISFGEALQLVLLYDIVIMSVGVLEGVTVGEATVAESAAVAGEFTEAPGSIFVEESAIEADLEFAKMSEDFEVEAANGFVKPVTVDDAIEKTKYFLNNAIDNINQFQRYGTKGNMRDSFINLFRAEFSIDEFEELGGSEQIADSFWVDIDEAMQYIKSIINPDNSVYRPTLGSVEAGSVQKIEMEQKIEMVPGSRFSSSIIRGSFRPVENKYGLGLSNIGKNPGIKKRDLKNFENLIFGGTFDLGIQAIQKAMRIIADNLDKTPMSTDEFKSKVNDILSKINTEFRNMLITKLIGNPTLLNNFLSPKLGKTEDYGRSVMSGLVKDFSTARIISTVMTSYGAVICSNDVNDVGKVCGDYDCQCNTPIGDNSCIFAGGFGNISSTGYDYIGYSNDDLNKIKQWRNISDICQNINGWNFPHAECTASTSCGTNLNPFFTCSKSAADCSQYDDNIWPLLFW</sequence>
<gene>
    <name evidence="2" type="ORF">DERYTH_LOCUS16259</name>
</gene>
<keyword evidence="1" id="KW-0732">Signal</keyword>
<protein>
    <submittedName>
        <fullName evidence="2">25936_t:CDS:1</fullName>
    </submittedName>
</protein>
<evidence type="ECO:0000256" key="1">
    <source>
        <dbReference type="SAM" id="SignalP"/>
    </source>
</evidence>
<organism evidence="2 3">
    <name type="scientific">Dentiscutata erythropus</name>
    <dbReference type="NCBI Taxonomy" id="1348616"/>
    <lineage>
        <taxon>Eukaryota</taxon>
        <taxon>Fungi</taxon>
        <taxon>Fungi incertae sedis</taxon>
        <taxon>Mucoromycota</taxon>
        <taxon>Glomeromycotina</taxon>
        <taxon>Glomeromycetes</taxon>
        <taxon>Diversisporales</taxon>
        <taxon>Gigasporaceae</taxon>
        <taxon>Dentiscutata</taxon>
    </lineage>
</organism>
<dbReference type="Proteomes" id="UP000789405">
    <property type="component" value="Unassembled WGS sequence"/>
</dbReference>
<accession>A0A9N9NN87</accession>
<evidence type="ECO:0000313" key="2">
    <source>
        <dbReference type="EMBL" id="CAG8743961.1"/>
    </source>
</evidence>